<accession>A0A3A3FIC2</accession>
<dbReference type="InterPro" id="IPR012334">
    <property type="entry name" value="Pectin_lyas_fold"/>
</dbReference>
<evidence type="ECO:0000313" key="2">
    <source>
        <dbReference type="Proteomes" id="UP000265955"/>
    </source>
</evidence>
<proteinExistence type="predicted"/>
<gene>
    <name evidence="1" type="ORF">D3871_26205</name>
</gene>
<dbReference type="SUPFAM" id="SSF51126">
    <property type="entry name" value="Pectin lyase-like"/>
    <property type="match status" value="1"/>
</dbReference>
<comment type="caution">
    <text evidence="1">The sequence shown here is derived from an EMBL/GenBank/DDBJ whole genome shotgun (WGS) entry which is preliminary data.</text>
</comment>
<reference evidence="2" key="1">
    <citation type="submission" date="2018-09" db="EMBL/GenBank/DDBJ databases">
        <authorList>
            <person name="Zhu H."/>
        </authorList>
    </citation>
    <scope>NUCLEOTIDE SEQUENCE [LARGE SCALE GENOMIC DNA]</scope>
    <source>
        <strain evidence="2">K1R23-30</strain>
    </source>
</reference>
<protein>
    <submittedName>
        <fullName evidence="1">Uncharacterized protein</fullName>
    </submittedName>
</protein>
<keyword evidence="2" id="KW-1185">Reference proteome</keyword>
<evidence type="ECO:0000313" key="1">
    <source>
        <dbReference type="EMBL" id="RJF92138.1"/>
    </source>
</evidence>
<dbReference type="Gene3D" id="2.160.20.10">
    <property type="entry name" value="Single-stranded right-handed beta-helix, Pectin lyase-like"/>
    <property type="match status" value="1"/>
</dbReference>
<organism evidence="1 2">
    <name type="scientific">Noviherbaspirillum saxi</name>
    <dbReference type="NCBI Taxonomy" id="2320863"/>
    <lineage>
        <taxon>Bacteria</taxon>
        <taxon>Pseudomonadati</taxon>
        <taxon>Pseudomonadota</taxon>
        <taxon>Betaproteobacteria</taxon>
        <taxon>Burkholderiales</taxon>
        <taxon>Oxalobacteraceae</taxon>
        <taxon>Noviherbaspirillum</taxon>
    </lineage>
</organism>
<dbReference type="RefSeq" id="WP_119772024.1">
    <property type="nucleotide sequence ID" value="NZ_QYUO01000003.1"/>
</dbReference>
<dbReference type="AlphaFoldDB" id="A0A3A3FIC2"/>
<name>A0A3A3FIC2_9BURK</name>
<dbReference type="InterPro" id="IPR011050">
    <property type="entry name" value="Pectin_lyase_fold/virulence"/>
</dbReference>
<dbReference type="Proteomes" id="UP000265955">
    <property type="component" value="Unassembled WGS sequence"/>
</dbReference>
<dbReference type="EMBL" id="QYUO01000003">
    <property type="protein sequence ID" value="RJF92138.1"/>
    <property type="molecule type" value="Genomic_DNA"/>
</dbReference>
<sequence>MIQKILGLVPAILLGGTLYGGGAATCVQGAAQAASPAYAPALPRTDQRNGKRSTCRVRVVFVSTAAQLQSAIDDASAGTVIWLMEGAYRSPFTVNGKDERKAKGITLVAANRSRAVIAGAQGVAFQRTSDVARRGLGSSD</sequence>